<dbReference type="EMBL" id="JACHMG010000001">
    <property type="protein sequence ID" value="MBB4683307.1"/>
    <property type="molecule type" value="Genomic_DNA"/>
</dbReference>
<dbReference type="AlphaFoldDB" id="A0A840IPL7"/>
<keyword evidence="3" id="KW-1185">Reference proteome</keyword>
<dbReference type="InterPro" id="IPR001387">
    <property type="entry name" value="Cro/C1-type_HTH"/>
</dbReference>
<dbReference type="InterPro" id="IPR010982">
    <property type="entry name" value="Lambda_DNA-bd_dom_sf"/>
</dbReference>
<evidence type="ECO:0000259" key="1">
    <source>
        <dbReference type="PROSITE" id="PS50943"/>
    </source>
</evidence>
<proteinExistence type="predicted"/>
<reference evidence="2 3" key="1">
    <citation type="submission" date="2020-08" db="EMBL/GenBank/DDBJ databases">
        <title>Sequencing the genomes of 1000 actinobacteria strains.</title>
        <authorList>
            <person name="Klenk H.-P."/>
        </authorList>
    </citation>
    <scope>NUCLEOTIDE SEQUENCE [LARGE SCALE GENOMIC DNA]</scope>
    <source>
        <strain evidence="2 3">DSM 45859</strain>
    </source>
</reference>
<dbReference type="Gene3D" id="1.10.260.40">
    <property type="entry name" value="lambda repressor-like DNA-binding domains"/>
    <property type="match status" value="1"/>
</dbReference>
<sequence>MPSTDPPSRARALGAALRGARLEARLGLPELARRIDVEPRQLADWESGRRVPGIEHVAGLLGALGVTGADKAWILSLAKGAAGPGWLVPGPQADPVHFTTLVAHERAARSITVWAPVLVPDLLQIRDYTRFAGGVAPLRAGELEWEVDQRMGRRDVLFGCRAVPAEMFIGAEALRDHFGDDDVMLRQLRFLADVLVMSRTIDVRIVAGGAAHGGAFTVFRMADSVPVVYCPHHGAAVFLVDDQAVPYSELAGRLRETALSPRDSHHRLTTEADRLSRVLETRRSADDAALTEILERGDRT</sequence>
<accession>A0A840IPL7</accession>
<dbReference type="InterPro" id="IPR043917">
    <property type="entry name" value="DUF5753"/>
</dbReference>
<dbReference type="GO" id="GO:0003677">
    <property type="term" value="F:DNA binding"/>
    <property type="evidence" value="ECO:0007669"/>
    <property type="project" value="InterPro"/>
</dbReference>
<organism evidence="2 3">
    <name type="scientific">Amycolatopsis jiangsuensis</name>
    <dbReference type="NCBI Taxonomy" id="1181879"/>
    <lineage>
        <taxon>Bacteria</taxon>
        <taxon>Bacillati</taxon>
        <taxon>Actinomycetota</taxon>
        <taxon>Actinomycetes</taxon>
        <taxon>Pseudonocardiales</taxon>
        <taxon>Pseudonocardiaceae</taxon>
        <taxon>Amycolatopsis</taxon>
    </lineage>
</organism>
<dbReference type="Pfam" id="PF13560">
    <property type="entry name" value="HTH_31"/>
    <property type="match status" value="1"/>
</dbReference>
<dbReference type="SUPFAM" id="SSF47413">
    <property type="entry name" value="lambda repressor-like DNA-binding domains"/>
    <property type="match status" value="1"/>
</dbReference>
<dbReference type="RefSeq" id="WP_184777723.1">
    <property type="nucleotide sequence ID" value="NZ_JACHMG010000001.1"/>
</dbReference>
<name>A0A840IPL7_9PSEU</name>
<dbReference type="SMART" id="SM00530">
    <property type="entry name" value="HTH_XRE"/>
    <property type="match status" value="1"/>
</dbReference>
<feature type="domain" description="HTH cro/C1-type" evidence="1">
    <location>
        <begin position="17"/>
        <end position="71"/>
    </location>
</feature>
<dbReference type="Proteomes" id="UP000581769">
    <property type="component" value="Unassembled WGS sequence"/>
</dbReference>
<dbReference type="PROSITE" id="PS50943">
    <property type="entry name" value="HTH_CROC1"/>
    <property type="match status" value="1"/>
</dbReference>
<dbReference type="CDD" id="cd00093">
    <property type="entry name" value="HTH_XRE"/>
    <property type="match status" value="1"/>
</dbReference>
<comment type="caution">
    <text evidence="2">The sequence shown here is derived from an EMBL/GenBank/DDBJ whole genome shotgun (WGS) entry which is preliminary data.</text>
</comment>
<dbReference type="Pfam" id="PF19054">
    <property type="entry name" value="DUF5753"/>
    <property type="match status" value="1"/>
</dbReference>
<gene>
    <name evidence="2" type="ORF">BJY18_000792</name>
</gene>
<evidence type="ECO:0000313" key="2">
    <source>
        <dbReference type="EMBL" id="MBB4683307.1"/>
    </source>
</evidence>
<evidence type="ECO:0000313" key="3">
    <source>
        <dbReference type="Proteomes" id="UP000581769"/>
    </source>
</evidence>
<protein>
    <submittedName>
        <fullName evidence="2">Transcriptional regulator with XRE-family HTH domain</fullName>
    </submittedName>
</protein>